<reference evidence="1" key="1">
    <citation type="submission" date="2016-05" db="EMBL/GenBank/DDBJ databases">
        <authorList>
            <person name="Lavstsen T."/>
            <person name="Jespersen J.S."/>
        </authorList>
    </citation>
    <scope>NUCLEOTIDE SEQUENCE</scope>
    <source>
        <tissue evidence="1">Brain</tissue>
    </source>
</reference>
<protein>
    <submittedName>
        <fullName evidence="1">Uncharacterized protein</fullName>
    </submittedName>
</protein>
<feature type="non-terminal residue" evidence="1">
    <location>
        <position position="50"/>
    </location>
</feature>
<reference evidence="1" key="2">
    <citation type="submission" date="2016-06" db="EMBL/GenBank/DDBJ databases">
        <title>The genome of a short-lived fish provides insights into sex chromosome evolution and the genetic control of aging.</title>
        <authorList>
            <person name="Reichwald K."/>
            <person name="Felder M."/>
            <person name="Petzold A."/>
            <person name="Koch P."/>
            <person name="Groth M."/>
            <person name="Platzer M."/>
        </authorList>
    </citation>
    <scope>NUCLEOTIDE SEQUENCE</scope>
    <source>
        <tissue evidence="1">Brain</tissue>
    </source>
</reference>
<dbReference type="AlphaFoldDB" id="A0A1A8I1E6"/>
<sequence length="50" mass="5695">YLRKSPFHLKTKMFTLKHLDSGVCRNLLVVGEATWDQIRAELGSMVCVCV</sequence>
<dbReference type="EMBL" id="HAED01004621">
    <property type="protein sequence ID" value="SBQ90651.1"/>
    <property type="molecule type" value="Transcribed_RNA"/>
</dbReference>
<accession>A0A1A8I1E6</accession>
<name>A0A1A8I1E6_NOTKU</name>
<gene>
    <name evidence="1" type="primary">Nfu_g_1_018946</name>
</gene>
<evidence type="ECO:0000313" key="1">
    <source>
        <dbReference type="EMBL" id="SBQ90651.1"/>
    </source>
</evidence>
<proteinExistence type="predicted"/>
<feature type="non-terminal residue" evidence="1">
    <location>
        <position position="1"/>
    </location>
</feature>
<organism evidence="1">
    <name type="scientific">Nothobranchius kuhntae</name>
    <name type="common">Beira killifish</name>
    <dbReference type="NCBI Taxonomy" id="321403"/>
    <lineage>
        <taxon>Eukaryota</taxon>
        <taxon>Metazoa</taxon>
        <taxon>Chordata</taxon>
        <taxon>Craniata</taxon>
        <taxon>Vertebrata</taxon>
        <taxon>Euteleostomi</taxon>
        <taxon>Actinopterygii</taxon>
        <taxon>Neopterygii</taxon>
        <taxon>Teleostei</taxon>
        <taxon>Neoteleostei</taxon>
        <taxon>Acanthomorphata</taxon>
        <taxon>Ovalentaria</taxon>
        <taxon>Atherinomorphae</taxon>
        <taxon>Cyprinodontiformes</taxon>
        <taxon>Nothobranchiidae</taxon>
        <taxon>Nothobranchius</taxon>
    </lineage>
</organism>